<evidence type="ECO:0000256" key="1">
    <source>
        <dbReference type="SAM" id="MobiDB-lite"/>
    </source>
</evidence>
<organism evidence="2 3">
    <name type="scientific">Cercophora newfieldiana</name>
    <dbReference type="NCBI Taxonomy" id="92897"/>
    <lineage>
        <taxon>Eukaryota</taxon>
        <taxon>Fungi</taxon>
        <taxon>Dikarya</taxon>
        <taxon>Ascomycota</taxon>
        <taxon>Pezizomycotina</taxon>
        <taxon>Sordariomycetes</taxon>
        <taxon>Sordariomycetidae</taxon>
        <taxon>Sordariales</taxon>
        <taxon>Lasiosphaeriaceae</taxon>
        <taxon>Cercophora</taxon>
    </lineage>
</organism>
<dbReference type="AlphaFoldDB" id="A0AA40CU84"/>
<dbReference type="EMBL" id="JAULSV010000002">
    <property type="protein sequence ID" value="KAK0651650.1"/>
    <property type="molecule type" value="Genomic_DNA"/>
</dbReference>
<proteinExistence type="predicted"/>
<accession>A0AA40CU84</accession>
<protein>
    <submittedName>
        <fullName evidence="2">Uncharacterized protein</fullName>
    </submittedName>
</protein>
<gene>
    <name evidence="2" type="ORF">B0T16DRAFT_404384</name>
</gene>
<comment type="caution">
    <text evidence="2">The sequence shown here is derived from an EMBL/GenBank/DDBJ whole genome shotgun (WGS) entry which is preliminary data.</text>
</comment>
<sequence length="115" mass="12643">MRARLSMATGSHNRLVEITRTPKARRAPLSSATSQKGSILAQKLGLNPSLAREEKPPLASITKATTAWGRLPVFKGCLTASSSHDLSTRGKKELLLMRWQHPKASEMHSMPLENE</sequence>
<reference evidence="2" key="1">
    <citation type="submission" date="2023-06" db="EMBL/GenBank/DDBJ databases">
        <title>Genome-scale phylogeny and comparative genomics of the fungal order Sordariales.</title>
        <authorList>
            <consortium name="Lawrence Berkeley National Laboratory"/>
            <person name="Hensen N."/>
            <person name="Bonometti L."/>
            <person name="Westerberg I."/>
            <person name="Brannstrom I.O."/>
            <person name="Guillou S."/>
            <person name="Cros-Aarteil S."/>
            <person name="Calhoun S."/>
            <person name="Haridas S."/>
            <person name="Kuo A."/>
            <person name="Mondo S."/>
            <person name="Pangilinan J."/>
            <person name="Riley R."/>
            <person name="Labutti K."/>
            <person name="Andreopoulos B."/>
            <person name="Lipzen A."/>
            <person name="Chen C."/>
            <person name="Yanf M."/>
            <person name="Daum C."/>
            <person name="Ng V."/>
            <person name="Clum A."/>
            <person name="Steindorff A."/>
            <person name="Ohm R."/>
            <person name="Martin F."/>
            <person name="Silar P."/>
            <person name="Natvig D."/>
            <person name="Lalanne C."/>
            <person name="Gautier V."/>
            <person name="Ament-Velasquez S.L."/>
            <person name="Kruys A."/>
            <person name="Hutchinson M.I."/>
            <person name="Powell A.J."/>
            <person name="Barry K."/>
            <person name="Miller A.N."/>
            <person name="Grigoriev I.V."/>
            <person name="Debuchy R."/>
            <person name="Gladieux P."/>
            <person name="Thoren M.H."/>
            <person name="Johannesson H."/>
        </authorList>
    </citation>
    <scope>NUCLEOTIDE SEQUENCE</scope>
    <source>
        <strain evidence="2">SMH2532-1</strain>
    </source>
</reference>
<evidence type="ECO:0000313" key="2">
    <source>
        <dbReference type="EMBL" id="KAK0651650.1"/>
    </source>
</evidence>
<feature type="region of interest" description="Disordered" evidence="1">
    <location>
        <begin position="1"/>
        <end position="37"/>
    </location>
</feature>
<name>A0AA40CU84_9PEZI</name>
<evidence type="ECO:0000313" key="3">
    <source>
        <dbReference type="Proteomes" id="UP001174936"/>
    </source>
</evidence>
<dbReference type="Proteomes" id="UP001174936">
    <property type="component" value="Unassembled WGS sequence"/>
</dbReference>
<keyword evidence="3" id="KW-1185">Reference proteome</keyword>